<comment type="subcellular location">
    <subcellularLocation>
        <location evidence="1">Cytoplasm</location>
        <location evidence="1">Cytoskeleton</location>
        <location evidence="1">Flagellum axoneme</location>
    </subcellularLocation>
    <subcellularLocation>
        <location evidence="8">Cytoplasm</location>
        <location evidence="8">Cytoskeleton</location>
        <location evidence="8">Flagellum basal body</location>
    </subcellularLocation>
</comment>
<evidence type="ECO:0000256" key="5">
    <source>
        <dbReference type="ARBA" id="ARBA00023069"/>
    </source>
</evidence>
<dbReference type="GO" id="GO:0060285">
    <property type="term" value="P:cilium-dependent cell motility"/>
    <property type="evidence" value="ECO:0007669"/>
    <property type="project" value="TreeGrafter"/>
</dbReference>
<evidence type="ECO:0000256" key="13">
    <source>
        <dbReference type="SAM" id="MobiDB-lite"/>
    </source>
</evidence>
<comment type="caution">
    <text evidence="15">The sequence shown here is derived from an EMBL/GenBank/DDBJ whole genome shotgun (WGS) entry which is preliminary data.</text>
</comment>
<evidence type="ECO:0000313" key="16">
    <source>
        <dbReference type="Proteomes" id="UP000591131"/>
    </source>
</evidence>
<feature type="region of interest" description="Disordered" evidence="13">
    <location>
        <begin position="1"/>
        <end position="32"/>
    </location>
</feature>
<dbReference type="PANTHER" id="PTHR21625:SF0">
    <property type="entry name" value="DYNEIN REGULATORY COMPLEX SUBUNIT 2"/>
    <property type="match status" value="1"/>
</dbReference>
<keyword evidence="2" id="KW-0963">Cytoplasm</keyword>
<dbReference type="GO" id="GO:0003352">
    <property type="term" value="P:regulation of cilium movement"/>
    <property type="evidence" value="ECO:0007669"/>
    <property type="project" value="TreeGrafter"/>
</dbReference>
<name>A0A7J6N117_PERCH</name>
<organism evidence="15 16">
    <name type="scientific">Perkinsus chesapeaki</name>
    <name type="common">Clam parasite</name>
    <name type="synonym">Perkinsus andrewsi</name>
    <dbReference type="NCBI Taxonomy" id="330153"/>
    <lineage>
        <taxon>Eukaryota</taxon>
        <taxon>Sar</taxon>
        <taxon>Alveolata</taxon>
        <taxon>Perkinsozoa</taxon>
        <taxon>Perkinsea</taxon>
        <taxon>Perkinsida</taxon>
        <taxon>Perkinsidae</taxon>
        <taxon>Perkinsus</taxon>
    </lineage>
</organism>
<dbReference type="GO" id="GO:0005858">
    <property type="term" value="C:axonemal dynein complex"/>
    <property type="evidence" value="ECO:0007669"/>
    <property type="project" value="InterPro"/>
</dbReference>
<evidence type="ECO:0000256" key="6">
    <source>
        <dbReference type="ARBA" id="ARBA00023212"/>
    </source>
</evidence>
<evidence type="ECO:0000256" key="7">
    <source>
        <dbReference type="ARBA" id="ARBA00023273"/>
    </source>
</evidence>
<evidence type="ECO:0000256" key="8">
    <source>
        <dbReference type="ARBA" id="ARBA00037841"/>
    </source>
</evidence>
<evidence type="ECO:0000256" key="4">
    <source>
        <dbReference type="ARBA" id="ARBA00023054"/>
    </source>
</evidence>
<keyword evidence="3" id="KW-0282">Flagellum</keyword>
<evidence type="ECO:0000313" key="15">
    <source>
        <dbReference type="EMBL" id="KAF4677582.1"/>
    </source>
</evidence>
<dbReference type="Proteomes" id="UP000591131">
    <property type="component" value="Unassembled WGS sequence"/>
</dbReference>
<evidence type="ECO:0000256" key="2">
    <source>
        <dbReference type="ARBA" id="ARBA00022490"/>
    </source>
</evidence>
<keyword evidence="4 12" id="KW-0175">Coiled coil</keyword>
<evidence type="ECO:0000259" key="14">
    <source>
        <dbReference type="Pfam" id="PF14772"/>
    </source>
</evidence>
<evidence type="ECO:0000256" key="3">
    <source>
        <dbReference type="ARBA" id="ARBA00022846"/>
    </source>
</evidence>
<sequence>MNPDLGTKAAKASNLKRRELKASAAREDQNSKHNANKILESWLKIMRAYKAQQLKRDVEIISQNHERDVDRKDAVLQMLDRDLDEAEEQHQVAIRSVFSDMDTLVEIFQRKLRAQNDKFNRQLLLMKEEFDTERRRLVDQHGQEVAELNSVIEQIDAIEKAREQNDLAEHQSNYEMIRNRDIEEDHQMRSHLEEQIEILKDRCNAQLASYKQATDANTADYKNYLERDRKGTL</sequence>
<keyword evidence="7" id="KW-0966">Cell projection</keyword>
<evidence type="ECO:0000256" key="1">
    <source>
        <dbReference type="ARBA" id="ARBA00004611"/>
    </source>
</evidence>
<gene>
    <name evidence="15" type="primary">CCDC65_1</name>
    <name evidence="15" type="ORF">FOL47_000537</name>
</gene>
<evidence type="ECO:0000256" key="12">
    <source>
        <dbReference type="SAM" id="Coils"/>
    </source>
</evidence>
<comment type="function">
    <text evidence="11">Component of the nexin-dynein regulatory complex (N-DRC), a key regulator of ciliary/flagellar motility which maintains the alignment and integrity of the distal axoneme and regulates microtubule sliding in motile axonemes. Plays a critical role in the assembly of N-DRC and also stabilizes the assembly of multiple inner dynein arms and radial spokes. Coassembles with DRC1 to form a central scaffold needed for assembly of the N-DRC and its attachment to the outer doublet microtubules.</text>
</comment>
<feature type="compositionally biased region" description="Basic and acidic residues" evidence="13">
    <location>
        <begin position="16"/>
        <end position="31"/>
    </location>
</feature>
<protein>
    <recommendedName>
        <fullName evidence="10">Dynein regulatory complex subunit 2</fullName>
    </recommendedName>
</protein>
<dbReference type="InterPro" id="IPR039750">
    <property type="entry name" value="DRC1/DRC2"/>
</dbReference>
<dbReference type="PANTHER" id="PTHR21625">
    <property type="entry name" value="NYD-SP28 PROTEIN"/>
    <property type="match status" value="1"/>
</dbReference>
<reference evidence="15 16" key="1">
    <citation type="submission" date="2020-04" db="EMBL/GenBank/DDBJ databases">
        <title>Perkinsus chesapeaki whole genome sequence.</title>
        <authorList>
            <person name="Bogema D.R."/>
        </authorList>
    </citation>
    <scope>NUCLEOTIDE SEQUENCE [LARGE SCALE GENOMIC DNA]</scope>
    <source>
        <strain evidence="15">ATCC PRA-425</strain>
    </source>
</reference>
<accession>A0A7J6N117</accession>
<dbReference type="Pfam" id="PF14772">
    <property type="entry name" value="NYD-SP28"/>
    <property type="match status" value="1"/>
</dbReference>
<evidence type="ECO:0000256" key="9">
    <source>
        <dbReference type="ARBA" id="ARBA00038424"/>
    </source>
</evidence>
<dbReference type="InterPro" id="IPR039505">
    <property type="entry name" value="DRC1/2_N"/>
</dbReference>
<feature type="domain" description="Dynein regulatory complex protein 1/2 N-terminal" evidence="14">
    <location>
        <begin position="11"/>
        <end position="96"/>
    </location>
</feature>
<feature type="coiled-coil region" evidence="12">
    <location>
        <begin position="69"/>
        <end position="202"/>
    </location>
</feature>
<keyword evidence="5" id="KW-0969">Cilium</keyword>
<evidence type="ECO:0000256" key="11">
    <source>
        <dbReference type="ARBA" id="ARBA00045865"/>
    </source>
</evidence>
<keyword evidence="6" id="KW-0206">Cytoskeleton</keyword>
<dbReference type="AlphaFoldDB" id="A0A7J6N117"/>
<proteinExistence type="inferred from homology"/>
<dbReference type="OrthoDB" id="7760980at2759"/>
<evidence type="ECO:0000256" key="10">
    <source>
        <dbReference type="ARBA" id="ARBA00040899"/>
    </source>
</evidence>
<dbReference type="GO" id="GO:0070286">
    <property type="term" value="P:axonemal dynein complex assembly"/>
    <property type="evidence" value="ECO:0007669"/>
    <property type="project" value="InterPro"/>
</dbReference>
<dbReference type="EMBL" id="JAAPAO010000011">
    <property type="protein sequence ID" value="KAF4677582.1"/>
    <property type="molecule type" value="Genomic_DNA"/>
</dbReference>
<keyword evidence="16" id="KW-1185">Reference proteome</keyword>
<comment type="similarity">
    <text evidence="9">Belongs to the DRC2 family.</text>
</comment>